<accession>A0A8J0SIE8</accession>
<evidence type="ECO:0000256" key="2">
    <source>
        <dbReference type="ARBA" id="ARBA00022692"/>
    </source>
</evidence>
<comment type="similarity">
    <text evidence="5">Belongs to the laat-1 family.</text>
</comment>
<feature type="transmembrane region" description="Helical" evidence="6">
    <location>
        <begin position="187"/>
        <end position="204"/>
    </location>
</feature>
<keyword evidence="3 6" id="KW-1133">Transmembrane helix</keyword>
<dbReference type="Gene3D" id="1.20.1280.290">
    <property type="match status" value="2"/>
</dbReference>
<evidence type="ECO:0000256" key="1">
    <source>
        <dbReference type="ARBA" id="ARBA00004141"/>
    </source>
</evidence>
<gene>
    <name evidence="8 9 10" type="primary">MGC69309</name>
</gene>
<evidence type="ECO:0000256" key="6">
    <source>
        <dbReference type="SAM" id="Phobius"/>
    </source>
</evidence>
<keyword evidence="2 6" id="KW-0812">Transmembrane</keyword>
<dbReference type="OMA" id="ISTETFC"/>
<evidence type="ECO:0000313" key="9">
    <source>
        <dbReference type="RefSeq" id="XP_012821809.1"/>
    </source>
</evidence>
<dbReference type="RefSeq" id="XP_012821809.1">
    <property type="nucleotide sequence ID" value="XM_012966355.3"/>
</dbReference>
<keyword evidence="4 6" id="KW-0472">Membrane</keyword>
<dbReference type="Pfam" id="PF04193">
    <property type="entry name" value="PQ-loop"/>
    <property type="match status" value="2"/>
</dbReference>
<evidence type="ECO:0000313" key="8">
    <source>
        <dbReference type="RefSeq" id="XP_012821805.1"/>
    </source>
</evidence>
<dbReference type="GeneID" id="448108"/>
<feature type="transmembrane region" description="Helical" evidence="6">
    <location>
        <begin position="216"/>
        <end position="239"/>
    </location>
</feature>
<dbReference type="Xenbase" id="XB-GENE-5903348">
    <property type="gene designation" value="MGC69309"/>
</dbReference>
<feature type="transmembrane region" description="Helical" evidence="6">
    <location>
        <begin position="134"/>
        <end position="153"/>
    </location>
</feature>
<protein>
    <submittedName>
        <fullName evidence="8 9">MGC69309 protein isoform X1</fullName>
    </submittedName>
</protein>
<feature type="transmembrane region" description="Helical" evidence="6">
    <location>
        <begin position="40"/>
        <end position="60"/>
    </location>
</feature>
<dbReference type="FunFam" id="1.20.1280.290:FF:000009">
    <property type="entry name" value="PQ loop repeat family protein"/>
    <property type="match status" value="1"/>
</dbReference>
<dbReference type="OrthoDB" id="8048523at2759"/>
<comment type="subcellular location">
    <subcellularLocation>
        <location evidence="1">Membrane</location>
        <topology evidence="1">Multi-pass membrane protein</topology>
    </subcellularLocation>
</comment>
<dbReference type="PANTHER" id="PTHR16201:SF54">
    <property type="entry name" value="NOVEL PROTEIN SIMILAR TO PQLC2"/>
    <property type="match status" value="1"/>
</dbReference>
<feature type="transmembrane region" description="Helical" evidence="6">
    <location>
        <begin position="72"/>
        <end position="91"/>
    </location>
</feature>
<keyword evidence="7" id="KW-1185">Reference proteome</keyword>
<evidence type="ECO:0000256" key="5">
    <source>
        <dbReference type="ARBA" id="ARBA00038039"/>
    </source>
</evidence>
<dbReference type="SMART" id="SM00679">
    <property type="entry name" value="CTNS"/>
    <property type="match status" value="2"/>
</dbReference>
<sequence>MADILTSPTLSPSNVTYCPNGTKWILSVFGDCAITARDHASVYVGMVSMACYVACAFPQYYEACKTGKMQEAMSLGFLVLWVVMDTLNVAGTFLADQLPLQKYFSINCILCDSLLLGIYCYFRLRKWRPRSHTPLHTVCGFALLGSVATFSLLQESEPAVQNLREMIPSRRLLSADGEEDGSIRMKMGYTLGIIVSGMWIVFRIPQIVTNFRRKSVEGLALGMFLLMMVENLCFGLSIVLKSPRQSQTEASKALHHLPWLIACVGSVGSDWVLMYQFIRYRPRAQCDEEEPLLLSSVSLYG</sequence>
<feature type="transmembrane region" description="Helical" evidence="6">
    <location>
        <begin position="259"/>
        <end position="278"/>
    </location>
</feature>
<feature type="transmembrane region" description="Helical" evidence="6">
    <location>
        <begin position="103"/>
        <end position="122"/>
    </location>
</feature>
<proteinExistence type="inferred from homology"/>
<dbReference type="AlphaFoldDB" id="A0A8J0SIE8"/>
<dbReference type="GO" id="GO:0015174">
    <property type="term" value="F:basic amino acid transmembrane transporter activity"/>
    <property type="evidence" value="ECO:0007669"/>
    <property type="project" value="UniProtKB-ARBA"/>
</dbReference>
<dbReference type="RefSeq" id="XP_012821805.1">
    <property type="nucleotide sequence ID" value="XM_012966351.3"/>
</dbReference>
<dbReference type="InterPro" id="IPR006603">
    <property type="entry name" value="PQ-loop_rpt"/>
</dbReference>
<evidence type="ECO:0000313" key="10">
    <source>
        <dbReference type="Xenbase" id="XB-GENE-5903348"/>
    </source>
</evidence>
<dbReference type="GO" id="GO:0098852">
    <property type="term" value="C:lytic vacuole membrane"/>
    <property type="evidence" value="ECO:0007669"/>
    <property type="project" value="UniProtKB-ARBA"/>
</dbReference>
<dbReference type="FunFam" id="1.20.1280.290:FF:000038">
    <property type="entry name" value="PQ loop repeat containing 2"/>
    <property type="match status" value="1"/>
</dbReference>
<evidence type="ECO:0000256" key="4">
    <source>
        <dbReference type="ARBA" id="ARBA00023136"/>
    </source>
</evidence>
<reference evidence="8 9" key="1">
    <citation type="submission" date="2025-04" db="UniProtKB">
        <authorList>
            <consortium name="RefSeq"/>
        </authorList>
    </citation>
    <scope>IDENTIFICATION</scope>
    <source>
        <strain evidence="8 9">Nigerian</strain>
        <tissue evidence="8 9">Liver and blood</tissue>
    </source>
</reference>
<dbReference type="AGR" id="Xenbase:XB-GENE-5903348"/>
<dbReference type="PANTHER" id="PTHR16201">
    <property type="entry name" value="SEVEN TRANSMEMBRANE PROTEIN 1-RELATED"/>
    <property type="match status" value="1"/>
</dbReference>
<organism evidence="7 9">
    <name type="scientific">Xenopus tropicalis</name>
    <name type="common">Western clawed frog</name>
    <name type="synonym">Silurana tropicalis</name>
    <dbReference type="NCBI Taxonomy" id="8364"/>
    <lineage>
        <taxon>Eukaryota</taxon>
        <taxon>Metazoa</taxon>
        <taxon>Chordata</taxon>
        <taxon>Craniata</taxon>
        <taxon>Vertebrata</taxon>
        <taxon>Euteleostomi</taxon>
        <taxon>Amphibia</taxon>
        <taxon>Batrachia</taxon>
        <taxon>Anura</taxon>
        <taxon>Pipoidea</taxon>
        <taxon>Pipidae</taxon>
        <taxon>Xenopodinae</taxon>
        <taxon>Xenopus</taxon>
        <taxon>Silurana</taxon>
    </lineage>
</organism>
<dbReference type="Proteomes" id="UP000008143">
    <property type="component" value="Chromosome 7"/>
</dbReference>
<name>A0A8J0SIE8_XENTR</name>
<dbReference type="InterPro" id="IPR051415">
    <property type="entry name" value="LAAT-1"/>
</dbReference>
<evidence type="ECO:0000256" key="3">
    <source>
        <dbReference type="ARBA" id="ARBA00022989"/>
    </source>
</evidence>
<evidence type="ECO:0000313" key="7">
    <source>
        <dbReference type="Proteomes" id="UP000008143"/>
    </source>
</evidence>